<keyword evidence="3" id="KW-0479">Metal-binding</keyword>
<dbReference type="PANTHER" id="PTHR12294">
    <property type="entry name" value="EF HAND DOMAIN FAMILY A1,A2-RELATED"/>
    <property type="match status" value="1"/>
</dbReference>
<feature type="domain" description="EF-hand" evidence="10">
    <location>
        <begin position="15"/>
        <end position="50"/>
    </location>
</feature>
<dbReference type="GO" id="GO:0051560">
    <property type="term" value="P:mitochondrial calcium ion homeostasis"/>
    <property type="evidence" value="ECO:0007669"/>
    <property type="project" value="TreeGrafter"/>
</dbReference>
<comment type="similarity">
    <text evidence="9">Belongs to the MICU1 family. MICU1 subfamily.</text>
</comment>
<keyword evidence="4" id="KW-0677">Repeat</keyword>
<dbReference type="SMART" id="SM00054">
    <property type="entry name" value="EFh"/>
    <property type="match status" value="2"/>
</dbReference>
<dbReference type="GO" id="GO:0036444">
    <property type="term" value="P:calcium import into the mitochondrion"/>
    <property type="evidence" value="ECO:0007669"/>
    <property type="project" value="TreeGrafter"/>
</dbReference>
<dbReference type="GO" id="GO:0005758">
    <property type="term" value="C:mitochondrial intermembrane space"/>
    <property type="evidence" value="ECO:0007669"/>
    <property type="project" value="UniProtKB-SubCell"/>
</dbReference>
<comment type="subcellular location">
    <subcellularLocation>
        <location evidence="1">Mitochondrion inner membrane</location>
    </subcellularLocation>
    <subcellularLocation>
        <location evidence="2">Mitochondrion intermembrane space</location>
    </subcellularLocation>
</comment>
<dbReference type="InterPro" id="IPR039800">
    <property type="entry name" value="MICU1/2/3"/>
</dbReference>
<dbReference type="PANTHER" id="PTHR12294:SF1">
    <property type="entry name" value="CALCIUM UPTAKE PROTEIN 1, MITOCHONDRIAL"/>
    <property type="match status" value="1"/>
</dbReference>
<dbReference type="Proteomes" id="UP000681967">
    <property type="component" value="Unassembled WGS sequence"/>
</dbReference>
<dbReference type="PROSITE" id="PS50222">
    <property type="entry name" value="EF_HAND_2"/>
    <property type="match status" value="2"/>
</dbReference>
<dbReference type="EMBL" id="CAJOBH010258375">
    <property type="protein sequence ID" value="CAF5151950.1"/>
    <property type="molecule type" value="Genomic_DNA"/>
</dbReference>
<feature type="non-terminal residue" evidence="11">
    <location>
        <position position="187"/>
    </location>
</feature>
<evidence type="ECO:0000313" key="11">
    <source>
        <dbReference type="EMBL" id="CAF5151950.1"/>
    </source>
</evidence>
<dbReference type="GO" id="GO:1990246">
    <property type="term" value="C:uniplex complex"/>
    <property type="evidence" value="ECO:0007669"/>
    <property type="project" value="TreeGrafter"/>
</dbReference>
<accession>A0A8S3G470</accession>
<dbReference type="SUPFAM" id="SSF47473">
    <property type="entry name" value="EF-hand"/>
    <property type="match status" value="1"/>
</dbReference>
<keyword evidence="7" id="KW-0496">Mitochondrion</keyword>
<evidence type="ECO:0000256" key="6">
    <source>
        <dbReference type="ARBA" id="ARBA00022946"/>
    </source>
</evidence>
<proteinExistence type="inferred from homology"/>
<name>A0A8S3G470_9BILA</name>
<keyword evidence="8" id="KW-0472">Membrane</keyword>
<keyword evidence="5" id="KW-0999">Mitochondrion inner membrane</keyword>
<evidence type="ECO:0000256" key="3">
    <source>
        <dbReference type="ARBA" id="ARBA00022723"/>
    </source>
</evidence>
<sequence>ITLTKFINFESLLLASDSLYRLAFQLFDRHGQGFIIFDDFQYIISATKNFKEFPFNFNSDFVTTHFGAKRQRQITYKEFTQILLDFIDEQTIQAFRKFDKDNVGCISFKNFEIILNELRQYQLAEFISKHLNDVVKLSCSSSSSPNQISYPYFTAFLQLLSNIESMRKIYLAVNHKKAHTYKSSMIT</sequence>
<evidence type="ECO:0000259" key="10">
    <source>
        <dbReference type="PROSITE" id="PS50222"/>
    </source>
</evidence>
<organism evidence="11 12">
    <name type="scientific">Rotaria magnacalcarata</name>
    <dbReference type="NCBI Taxonomy" id="392030"/>
    <lineage>
        <taxon>Eukaryota</taxon>
        <taxon>Metazoa</taxon>
        <taxon>Spiralia</taxon>
        <taxon>Gnathifera</taxon>
        <taxon>Rotifera</taxon>
        <taxon>Eurotatoria</taxon>
        <taxon>Bdelloidea</taxon>
        <taxon>Philodinida</taxon>
        <taxon>Philodinidae</taxon>
        <taxon>Rotaria</taxon>
    </lineage>
</organism>
<evidence type="ECO:0000256" key="2">
    <source>
        <dbReference type="ARBA" id="ARBA00004569"/>
    </source>
</evidence>
<feature type="domain" description="EF-hand" evidence="10">
    <location>
        <begin position="86"/>
        <end position="121"/>
    </location>
</feature>
<dbReference type="InterPro" id="IPR002048">
    <property type="entry name" value="EF_hand_dom"/>
</dbReference>
<reference evidence="11" key="1">
    <citation type="submission" date="2021-02" db="EMBL/GenBank/DDBJ databases">
        <authorList>
            <person name="Nowell W R."/>
        </authorList>
    </citation>
    <scope>NUCLEOTIDE SEQUENCE</scope>
</reference>
<dbReference type="GO" id="GO:0005509">
    <property type="term" value="F:calcium ion binding"/>
    <property type="evidence" value="ECO:0007669"/>
    <property type="project" value="InterPro"/>
</dbReference>
<gene>
    <name evidence="11" type="ORF">BYL167_LOCUS72459</name>
</gene>
<evidence type="ECO:0000256" key="8">
    <source>
        <dbReference type="ARBA" id="ARBA00023136"/>
    </source>
</evidence>
<keyword evidence="6" id="KW-0809">Transit peptide</keyword>
<dbReference type="AlphaFoldDB" id="A0A8S3G470"/>
<evidence type="ECO:0000313" key="12">
    <source>
        <dbReference type="Proteomes" id="UP000681967"/>
    </source>
</evidence>
<evidence type="ECO:0000256" key="7">
    <source>
        <dbReference type="ARBA" id="ARBA00023128"/>
    </source>
</evidence>
<evidence type="ECO:0000256" key="1">
    <source>
        <dbReference type="ARBA" id="ARBA00004273"/>
    </source>
</evidence>
<protein>
    <recommendedName>
        <fullName evidence="10">EF-hand domain-containing protein</fullName>
    </recommendedName>
</protein>
<feature type="non-terminal residue" evidence="11">
    <location>
        <position position="1"/>
    </location>
</feature>
<evidence type="ECO:0000256" key="5">
    <source>
        <dbReference type="ARBA" id="ARBA00022792"/>
    </source>
</evidence>
<evidence type="ECO:0000256" key="9">
    <source>
        <dbReference type="ARBA" id="ARBA00038333"/>
    </source>
</evidence>
<dbReference type="InterPro" id="IPR011992">
    <property type="entry name" value="EF-hand-dom_pair"/>
</dbReference>
<comment type="caution">
    <text evidence="11">The sequence shown here is derived from an EMBL/GenBank/DDBJ whole genome shotgun (WGS) entry which is preliminary data.</text>
</comment>
<evidence type="ECO:0000256" key="4">
    <source>
        <dbReference type="ARBA" id="ARBA00022737"/>
    </source>
</evidence>
<dbReference type="Gene3D" id="1.10.238.10">
    <property type="entry name" value="EF-hand"/>
    <property type="match status" value="1"/>
</dbReference>